<evidence type="ECO:0008006" key="5">
    <source>
        <dbReference type="Google" id="ProtNLM"/>
    </source>
</evidence>
<dbReference type="Pfam" id="PF04752">
    <property type="entry name" value="ChaC"/>
    <property type="match status" value="1"/>
</dbReference>
<dbReference type="InterPro" id="IPR006840">
    <property type="entry name" value="ChaC"/>
</dbReference>
<gene>
    <name evidence="3" type="ORF">EI555_004118</name>
</gene>
<sequence>MPAPETSPGGGPGPSCGRHREAGVGSPEHPTPQDDGGPQALWISGYGSLVWRPDFTYSDSCVGFMHRYSGHL</sequence>
<evidence type="ECO:0000256" key="2">
    <source>
        <dbReference type="SAM" id="MobiDB-lite"/>
    </source>
</evidence>
<protein>
    <recommendedName>
        <fullName evidence="5">Gamma-glutamylcyclotransferase</fullName>
    </recommendedName>
</protein>
<dbReference type="EMBL" id="RWIC01001520">
    <property type="protein sequence ID" value="TKC35471.1"/>
    <property type="molecule type" value="Genomic_DNA"/>
</dbReference>
<dbReference type="GO" id="GO:0061928">
    <property type="term" value="F:glutathione specific gamma-glutamylcyclotransferase activity"/>
    <property type="evidence" value="ECO:0007669"/>
    <property type="project" value="InterPro"/>
</dbReference>
<evidence type="ECO:0000313" key="4">
    <source>
        <dbReference type="Proteomes" id="UP000308365"/>
    </source>
</evidence>
<name>A0A4U1EGV7_MONMO</name>
<accession>A0A4U1EGV7</accession>
<reference evidence="4" key="1">
    <citation type="journal article" date="2019" name="IScience">
        <title>Narwhal Genome Reveals Long-Term Low Genetic Diversity despite Current Large Abundance Size.</title>
        <authorList>
            <person name="Westbury M.V."/>
            <person name="Petersen B."/>
            <person name="Garde E."/>
            <person name="Heide-Jorgensen M.P."/>
            <person name="Lorenzen E.D."/>
        </authorList>
    </citation>
    <scope>NUCLEOTIDE SEQUENCE [LARGE SCALE GENOMIC DNA]</scope>
</reference>
<evidence type="ECO:0000313" key="3">
    <source>
        <dbReference type="EMBL" id="TKC35471.1"/>
    </source>
</evidence>
<keyword evidence="1" id="KW-0456">Lyase</keyword>
<dbReference type="AlphaFoldDB" id="A0A4U1EGV7"/>
<dbReference type="Proteomes" id="UP000308365">
    <property type="component" value="Unassembled WGS sequence"/>
</dbReference>
<feature type="region of interest" description="Disordered" evidence="2">
    <location>
        <begin position="1"/>
        <end position="40"/>
    </location>
</feature>
<organism evidence="3 4">
    <name type="scientific">Monodon monoceros</name>
    <name type="common">Narwhal</name>
    <name type="synonym">Ceratodon monodon</name>
    <dbReference type="NCBI Taxonomy" id="40151"/>
    <lineage>
        <taxon>Eukaryota</taxon>
        <taxon>Metazoa</taxon>
        <taxon>Chordata</taxon>
        <taxon>Craniata</taxon>
        <taxon>Vertebrata</taxon>
        <taxon>Euteleostomi</taxon>
        <taxon>Mammalia</taxon>
        <taxon>Eutheria</taxon>
        <taxon>Laurasiatheria</taxon>
        <taxon>Artiodactyla</taxon>
        <taxon>Whippomorpha</taxon>
        <taxon>Cetacea</taxon>
        <taxon>Odontoceti</taxon>
        <taxon>Monodontidae</taxon>
        <taxon>Monodon</taxon>
    </lineage>
</organism>
<proteinExistence type="predicted"/>
<dbReference type="GO" id="GO:0006751">
    <property type="term" value="P:glutathione catabolic process"/>
    <property type="evidence" value="ECO:0007669"/>
    <property type="project" value="InterPro"/>
</dbReference>
<evidence type="ECO:0000256" key="1">
    <source>
        <dbReference type="ARBA" id="ARBA00023239"/>
    </source>
</evidence>
<comment type="caution">
    <text evidence="3">The sequence shown here is derived from an EMBL/GenBank/DDBJ whole genome shotgun (WGS) entry which is preliminary data.</text>
</comment>